<dbReference type="InterPro" id="IPR010982">
    <property type="entry name" value="Lambda_DNA-bd_dom_sf"/>
</dbReference>
<dbReference type="Pfam" id="PF19054">
    <property type="entry name" value="DUF5753"/>
    <property type="match status" value="1"/>
</dbReference>
<evidence type="ECO:0000313" key="3">
    <source>
        <dbReference type="Proteomes" id="UP000322634"/>
    </source>
</evidence>
<dbReference type="EMBL" id="VSFF01000002">
    <property type="protein sequence ID" value="TYC17782.1"/>
    <property type="molecule type" value="Genomic_DNA"/>
</dbReference>
<dbReference type="SUPFAM" id="SSF47413">
    <property type="entry name" value="lambda repressor-like DNA-binding domains"/>
    <property type="match status" value="1"/>
</dbReference>
<evidence type="ECO:0000313" key="2">
    <source>
        <dbReference type="EMBL" id="TYC17782.1"/>
    </source>
</evidence>
<name>A0A5D0UJI1_9ACTN</name>
<dbReference type="GO" id="GO:0003677">
    <property type="term" value="F:DNA binding"/>
    <property type="evidence" value="ECO:0007669"/>
    <property type="project" value="InterPro"/>
</dbReference>
<dbReference type="Gene3D" id="1.10.260.40">
    <property type="entry name" value="lambda repressor-like DNA-binding domains"/>
    <property type="match status" value="1"/>
</dbReference>
<accession>A0A5D0UJI1</accession>
<organism evidence="2 3">
    <name type="scientific">Actinomadura syzygii</name>
    <dbReference type="NCBI Taxonomy" id="1427538"/>
    <lineage>
        <taxon>Bacteria</taxon>
        <taxon>Bacillati</taxon>
        <taxon>Actinomycetota</taxon>
        <taxon>Actinomycetes</taxon>
        <taxon>Streptosporangiales</taxon>
        <taxon>Thermomonosporaceae</taxon>
        <taxon>Actinomadura</taxon>
    </lineage>
</organism>
<dbReference type="Proteomes" id="UP000322634">
    <property type="component" value="Unassembled WGS sequence"/>
</dbReference>
<proteinExistence type="predicted"/>
<reference evidence="2 3" key="1">
    <citation type="submission" date="2019-08" db="EMBL/GenBank/DDBJ databases">
        <title>Actinomadura sp. nov. CYP1-5 isolated from mountain soil.</title>
        <authorList>
            <person name="Songsumanus A."/>
            <person name="Kuncharoen N."/>
            <person name="Kudo T."/>
            <person name="Yuki M."/>
            <person name="Igarashi Y."/>
            <person name="Tanasupawat S."/>
        </authorList>
    </citation>
    <scope>NUCLEOTIDE SEQUENCE [LARGE SCALE GENOMIC DNA]</scope>
    <source>
        <strain evidence="2 3">GKU157</strain>
    </source>
</reference>
<gene>
    <name evidence="2" type="ORF">FXF65_06950</name>
</gene>
<feature type="domain" description="DUF5753" evidence="1">
    <location>
        <begin position="94"/>
        <end position="277"/>
    </location>
</feature>
<evidence type="ECO:0000259" key="1">
    <source>
        <dbReference type="Pfam" id="PF19054"/>
    </source>
</evidence>
<dbReference type="Pfam" id="PF13560">
    <property type="entry name" value="HTH_31"/>
    <property type="match status" value="1"/>
</dbReference>
<dbReference type="InterPro" id="IPR043917">
    <property type="entry name" value="DUF5753"/>
</dbReference>
<comment type="caution">
    <text evidence="2">The sequence shown here is derived from an EMBL/GenBank/DDBJ whole genome shotgun (WGS) entry which is preliminary data.</text>
</comment>
<sequence>MVPRLLLGARLRALREARGILPEHAGYAIRASHSKISRIELGRVRFKERDVADLLTLYGVIDPSERAPLLELARQTNAPSWWQRYGDVVPGWYEAYLGMEEAASSLRTYELQLVPSLLQTGDYARAVIRLRHPFASEEEVERRVQVRAIRQRRVAFEEPFTGGDRPKLWAVLDEAILHRPFRDRTMMRAQIQHLIEMADSPGVGLRILPLGAGGYPAAGSFTLLRFDDPDLPEVVYLEQIASANYLDRPDDVELYTRVWDECTAASRPDKTTQLLRRLLRDI</sequence>
<protein>
    <submittedName>
        <fullName evidence="2">Helix-turn-helix domain-containing protein</fullName>
    </submittedName>
</protein>
<dbReference type="OrthoDB" id="5177725at2"/>
<keyword evidence="3" id="KW-1185">Reference proteome</keyword>
<dbReference type="AlphaFoldDB" id="A0A5D0UJI1"/>